<name>A0A6J8E065_MYTCO</name>
<dbReference type="EMBL" id="CACVKT020008336">
    <property type="protein sequence ID" value="CAC5414214.1"/>
    <property type="molecule type" value="Genomic_DNA"/>
</dbReference>
<accession>A0A6J8E065</accession>
<organism evidence="1 2">
    <name type="scientific">Mytilus coruscus</name>
    <name type="common">Sea mussel</name>
    <dbReference type="NCBI Taxonomy" id="42192"/>
    <lineage>
        <taxon>Eukaryota</taxon>
        <taxon>Metazoa</taxon>
        <taxon>Spiralia</taxon>
        <taxon>Lophotrochozoa</taxon>
        <taxon>Mollusca</taxon>
        <taxon>Bivalvia</taxon>
        <taxon>Autobranchia</taxon>
        <taxon>Pteriomorphia</taxon>
        <taxon>Mytilida</taxon>
        <taxon>Mytiloidea</taxon>
        <taxon>Mytilidae</taxon>
        <taxon>Mytilinae</taxon>
        <taxon>Mytilus</taxon>
    </lineage>
</organism>
<protein>
    <submittedName>
        <fullName evidence="1">Uncharacterized protein</fullName>
    </submittedName>
</protein>
<dbReference type="Proteomes" id="UP000507470">
    <property type="component" value="Unassembled WGS sequence"/>
</dbReference>
<evidence type="ECO:0000313" key="1">
    <source>
        <dbReference type="EMBL" id="CAC5414214.1"/>
    </source>
</evidence>
<proteinExistence type="predicted"/>
<sequence>MMNTGREYLKSNNQCIHISSGSFGEGLEMKEDNQPDFTELQLVYTNDQIIHNDCEKLGYDYYYSRFFLFKRNFADNTCATVHGPCLSDKRGILDLAYCLHKQISNIDTLAYDIIKEPHFSQFRNAKAEMPIAQLSKFLLIFTVILSSEFHVVPDELRIDADDKILLTAPVAYTHFLRFLCHWHLHNTRLCRDSLRDLPLTIAENYFIANLKEKASSYNLLGIIF</sequence>
<dbReference type="AlphaFoldDB" id="A0A6J8E065"/>
<evidence type="ECO:0000313" key="2">
    <source>
        <dbReference type="Proteomes" id="UP000507470"/>
    </source>
</evidence>
<gene>
    <name evidence="1" type="ORF">MCOR_47052</name>
</gene>
<reference evidence="1 2" key="1">
    <citation type="submission" date="2020-06" db="EMBL/GenBank/DDBJ databases">
        <authorList>
            <person name="Li R."/>
            <person name="Bekaert M."/>
        </authorList>
    </citation>
    <scope>NUCLEOTIDE SEQUENCE [LARGE SCALE GENOMIC DNA]</scope>
    <source>
        <strain evidence="2">wild</strain>
    </source>
</reference>
<keyword evidence="2" id="KW-1185">Reference proteome</keyword>